<accession>A0A327Q7W9</accession>
<dbReference type="Gene3D" id="3.60.15.10">
    <property type="entry name" value="Ribonuclease Z/Hydroxyacylglutathione hydrolase-like"/>
    <property type="match status" value="1"/>
</dbReference>
<keyword evidence="1" id="KW-1133">Transmembrane helix</keyword>
<protein>
    <submittedName>
        <fullName evidence="3">L-ascorbate metabolism protein UlaG (Beta-lactamase superfamily)</fullName>
    </submittedName>
</protein>
<dbReference type="AlphaFoldDB" id="A0A327Q7W9"/>
<dbReference type="PANTHER" id="PTHR15032">
    <property type="entry name" value="N-ACYL-PHOSPHATIDYLETHANOLAMINE-HYDROLYZING PHOSPHOLIPASE D"/>
    <property type="match status" value="1"/>
</dbReference>
<dbReference type="InterPro" id="IPR024884">
    <property type="entry name" value="NAPE-PLD"/>
</dbReference>
<evidence type="ECO:0000313" key="4">
    <source>
        <dbReference type="Proteomes" id="UP000249547"/>
    </source>
</evidence>
<dbReference type="RefSeq" id="WP_111599518.1">
    <property type="nucleotide sequence ID" value="NZ_QLLL01000008.1"/>
</dbReference>
<evidence type="ECO:0000313" key="3">
    <source>
        <dbReference type="EMBL" id="RAJ00401.1"/>
    </source>
</evidence>
<dbReference type="InterPro" id="IPR036866">
    <property type="entry name" value="RibonucZ/Hydroxyglut_hydro"/>
</dbReference>
<feature type="domain" description="Metallo-beta-lactamase" evidence="2">
    <location>
        <begin position="127"/>
        <end position="322"/>
    </location>
</feature>
<keyword evidence="1" id="KW-0472">Membrane</keyword>
<reference evidence="3 4" key="1">
    <citation type="submission" date="2018-06" db="EMBL/GenBank/DDBJ databases">
        <title>Genomic Encyclopedia of Archaeal and Bacterial Type Strains, Phase II (KMG-II): from individual species to whole genera.</title>
        <authorList>
            <person name="Goeker M."/>
        </authorList>
    </citation>
    <scope>NUCLEOTIDE SEQUENCE [LARGE SCALE GENOMIC DNA]</scope>
    <source>
        <strain evidence="3 4">DSM 23857</strain>
    </source>
</reference>
<dbReference type="Proteomes" id="UP000249547">
    <property type="component" value="Unassembled WGS sequence"/>
</dbReference>
<dbReference type="GO" id="GO:0005737">
    <property type="term" value="C:cytoplasm"/>
    <property type="evidence" value="ECO:0007669"/>
    <property type="project" value="TreeGrafter"/>
</dbReference>
<keyword evidence="4" id="KW-1185">Reference proteome</keyword>
<dbReference type="PANTHER" id="PTHR15032:SF4">
    <property type="entry name" value="N-ACYL-PHOSPHATIDYLETHANOLAMINE-HYDROLYZING PHOSPHOLIPASE D"/>
    <property type="match status" value="1"/>
</dbReference>
<comment type="caution">
    <text evidence="3">The sequence shown here is derived from an EMBL/GenBank/DDBJ whole genome shotgun (WGS) entry which is preliminary data.</text>
</comment>
<name>A0A327Q7W9_9BACT</name>
<proteinExistence type="predicted"/>
<dbReference type="GO" id="GO:0008270">
    <property type="term" value="F:zinc ion binding"/>
    <property type="evidence" value="ECO:0007669"/>
    <property type="project" value="InterPro"/>
</dbReference>
<feature type="transmembrane region" description="Helical" evidence="1">
    <location>
        <begin position="12"/>
        <end position="32"/>
    </location>
</feature>
<evidence type="ECO:0000259" key="2">
    <source>
        <dbReference type="Pfam" id="PF12706"/>
    </source>
</evidence>
<dbReference type="PIRSF" id="PIRSF038896">
    <property type="entry name" value="NAPE-PLD"/>
    <property type="match status" value="1"/>
</dbReference>
<dbReference type="EMBL" id="QLLL01000008">
    <property type="protein sequence ID" value="RAJ00401.1"/>
    <property type="molecule type" value="Genomic_DNA"/>
</dbReference>
<dbReference type="Pfam" id="PF12706">
    <property type="entry name" value="Lactamase_B_2"/>
    <property type="match status" value="1"/>
</dbReference>
<dbReference type="GO" id="GO:0070290">
    <property type="term" value="F:N-acylphosphatidylethanolamine-specific phospholipase D activity"/>
    <property type="evidence" value="ECO:0007669"/>
    <property type="project" value="InterPro"/>
</dbReference>
<gene>
    <name evidence="3" type="ORF">LX64_04106</name>
</gene>
<dbReference type="SUPFAM" id="SSF56281">
    <property type="entry name" value="Metallo-hydrolase/oxidoreductase"/>
    <property type="match status" value="1"/>
</dbReference>
<evidence type="ECO:0000256" key="1">
    <source>
        <dbReference type="SAM" id="Phobius"/>
    </source>
</evidence>
<sequence length="376" mass="42841">MRINSKRLKRVLLVIAIIIFLPVVIIACYMQTPQFGKKPSGARLERIKQSPHYANGRFNNLVPKPTITPGYSMSKEIYNSLFKKYPRTAPTDSLPSVKTDLKALPLDSNVLVWFGHSSVYLQVNGKRILVDPAFSGKASPLPWGIKAFKGSNVYQPEDFPTIDYLLISHDHYDHLDYETIKALQSKVKQVVCGLGVGEHFEYWGYEPKQIIEKDWDEEVAIAHDITLHTLSTHHESGRGFSRGTSLWLSFLLETPTQKIYISGDGGYDGRFKQIGEKFGPIDWVILENGQYNKAWQSVHNLPEEVAQATLDLKTKQLITVHHSKFTLARHPWDEPLNLIAQHAKSHNYKLATPMIGEVVDLHSNTQVFKEWWRGIN</sequence>
<dbReference type="InterPro" id="IPR001279">
    <property type="entry name" value="Metallo-B-lactamas"/>
</dbReference>
<keyword evidence="1" id="KW-0812">Transmembrane</keyword>
<organism evidence="3 4">
    <name type="scientific">Chitinophaga skermanii</name>
    <dbReference type="NCBI Taxonomy" id="331697"/>
    <lineage>
        <taxon>Bacteria</taxon>
        <taxon>Pseudomonadati</taxon>
        <taxon>Bacteroidota</taxon>
        <taxon>Chitinophagia</taxon>
        <taxon>Chitinophagales</taxon>
        <taxon>Chitinophagaceae</taxon>
        <taxon>Chitinophaga</taxon>
    </lineage>
</organism>
<dbReference type="PROSITE" id="PS51257">
    <property type="entry name" value="PROKAR_LIPOPROTEIN"/>
    <property type="match status" value="1"/>
</dbReference>
<dbReference type="OrthoDB" id="9805728at2"/>